<comment type="caution">
    <text evidence="2">The sequence shown here is derived from an EMBL/GenBank/DDBJ whole genome shotgun (WGS) entry which is preliminary data.</text>
</comment>
<dbReference type="PROSITE" id="PS51257">
    <property type="entry name" value="PROKAR_LIPOPROTEIN"/>
    <property type="match status" value="1"/>
</dbReference>
<evidence type="ECO:0000256" key="1">
    <source>
        <dbReference type="SAM" id="SignalP"/>
    </source>
</evidence>
<dbReference type="SUPFAM" id="SSF53850">
    <property type="entry name" value="Periplasmic binding protein-like II"/>
    <property type="match status" value="1"/>
</dbReference>
<dbReference type="RefSeq" id="WP_188523521.1">
    <property type="nucleotide sequence ID" value="NZ_BMDG01000006.1"/>
</dbReference>
<evidence type="ECO:0000313" key="2">
    <source>
        <dbReference type="EMBL" id="GGI08111.1"/>
    </source>
</evidence>
<protein>
    <submittedName>
        <fullName evidence="2">Sugar ABC transporter substrate-binding protein</fullName>
    </submittedName>
</protein>
<feature type="signal peptide" evidence="1">
    <location>
        <begin position="1"/>
        <end position="22"/>
    </location>
</feature>
<evidence type="ECO:0000313" key="3">
    <source>
        <dbReference type="Proteomes" id="UP000632535"/>
    </source>
</evidence>
<name>A0ABQ2B508_9MICO</name>
<dbReference type="Gene3D" id="3.40.190.10">
    <property type="entry name" value="Periplasmic binding protein-like II"/>
    <property type="match status" value="1"/>
</dbReference>
<dbReference type="Pfam" id="PF01547">
    <property type="entry name" value="SBP_bac_1"/>
    <property type="match status" value="1"/>
</dbReference>
<gene>
    <name evidence="2" type="ORF">GCM10007368_19520</name>
</gene>
<keyword evidence="3" id="KW-1185">Reference proteome</keyword>
<dbReference type="Proteomes" id="UP000632535">
    <property type="component" value="Unassembled WGS sequence"/>
</dbReference>
<feature type="chain" id="PRO_5046729261" evidence="1">
    <location>
        <begin position="23"/>
        <end position="454"/>
    </location>
</feature>
<dbReference type="PANTHER" id="PTHR43649">
    <property type="entry name" value="ARABINOSE-BINDING PROTEIN-RELATED"/>
    <property type="match status" value="1"/>
</dbReference>
<reference evidence="3" key="1">
    <citation type="journal article" date="2019" name="Int. J. Syst. Evol. Microbiol.">
        <title>The Global Catalogue of Microorganisms (GCM) 10K type strain sequencing project: providing services to taxonomists for standard genome sequencing and annotation.</title>
        <authorList>
            <consortium name="The Broad Institute Genomics Platform"/>
            <consortium name="The Broad Institute Genome Sequencing Center for Infectious Disease"/>
            <person name="Wu L."/>
            <person name="Ma J."/>
        </authorList>
    </citation>
    <scope>NUCLEOTIDE SEQUENCE [LARGE SCALE GENOMIC DNA]</scope>
    <source>
        <strain evidence="3">CCM 8653</strain>
    </source>
</reference>
<proteinExistence type="predicted"/>
<dbReference type="PANTHER" id="PTHR43649:SF14">
    <property type="entry name" value="BLR3389 PROTEIN"/>
    <property type="match status" value="1"/>
</dbReference>
<organism evidence="2 3">
    <name type="scientific">Isoptericola cucumis</name>
    <dbReference type="NCBI Taxonomy" id="1776856"/>
    <lineage>
        <taxon>Bacteria</taxon>
        <taxon>Bacillati</taxon>
        <taxon>Actinomycetota</taxon>
        <taxon>Actinomycetes</taxon>
        <taxon>Micrococcales</taxon>
        <taxon>Promicromonosporaceae</taxon>
        <taxon>Isoptericola</taxon>
    </lineage>
</organism>
<dbReference type="InterPro" id="IPR050490">
    <property type="entry name" value="Bact_solute-bd_prot1"/>
</dbReference>
<sequence length="454" mass="48738">MRRSMRRGVAAAATGLVTLALAACAQGDSSGGGGGGGSAAATCTNTIQEPDATRVTMWAWYPAVEQMVDTFNSRHDDVQICWTNAGQGADEYGKFSTALEAGTGAPDVIQLESEILPTYTILDGLADLAPYGAGELEEQFPPGAWSDVSNGGSVHAIPVDGGPVGMLYRADIFDEHGVEPPTTWDEFAQAAQDLRDAGYDGYITNYATNGNAFNYALFAQAGWAPFDYDSSRPDEIGIDVDTPEARHVLSYWEDLVDRGLVSTDDASTADYNTSLVDGTYAVYIAAAWGPGYLEGLSDADSGAEWKAAPLPQWDPDDPVQVNQGGSALAVTSQATDEEAAATVAMELFDDEATWKVGVEEAGLFPLWNLALDADWFTDRRYPFFGGQQVNRDVFLDAAAQYPGFTFSPFQVYAYDRQTMALYDMVEGPATAEDALATLQDSLVRYAEQQGFTIR</sequence>
<dbReference type="InterPro" id="IPR006059">
    <property type="entry name" value="SBP"/>
</dbReference>
<dbReference type="EMBL" id="BMDG01000006">
    <property type="protein sequence ID" value="GGI08111.1"/>
    <property type="molecule type" value="Genomic_DNA"/>
</dbReference>
<keyword evidence="1" id="KW-0732">Signal</keyword>
<accession>A0ABQ2B508</accession>